<dbReference type="EMBL" id="JAHWGL010000003">
    <property type="protein sequence ID" value="MBW3127271.1"/>
    <property type="molecule type" value="Genomic_DNA"/>
</dbReference>
<accession>A0ABS6WW26</accession>
<protein>
    <submittedName>
        <fullName evidence="1">Uncharacterized protein</fullName>
    </submittedName>
</protein>
<gene>
    <name evidence="1" type="ORF">KYK14_01795</name>
</gene>
<proteinExistence type="predicted"/>
<evidence type="ECO:0000313" key="1">
    <source>
        <dbReference type="EMBL" id="MBW3127271.1"/>
    </source>
</evidence>
<dbReference type="Proteomes" id="UP000826188">
    <property type="component" value="Unassembled WGS sequence"/>
</dbReference>
<dbReference type="RefSeq" id="WP_219156440.1">
    <property type="nucleotide sequence ID" value="NZ_JAHWGL010000003.1"/>
</dbReference>
<comment type="caution">
    <text evidence="1">The sequence shown here is derived from an EMBL/GenBank/DDBJ whole genome shotgun (WGS) entry which is preliminary data.</text>
</comment>
<keyword evidence="2" id="KW-1185">Reference proteome</keyword>
<organism evidence="1 2">
    <name type="scientific">Hymenobacter profundi</name>
    <dbReference type="NCBI Taxonomy" id="1982110"/>
    <lineage>
        <taxon>Bacteria</taxon>
        <taxon>Pseudomonadati</taxon>
        <taxon>Bacteroidota</taxon>
        <taxon>Cytophagia</taxon>
        <taxon>Cytophagales</taxon>
        <taxon>Hymenobacteraceae</taxon>
        <taxon>Hymenobacter</taxon>
    </lineage>
</organism>
<evidence type="ECO:0000313" key="2">
    <source>
        <dbReference type="Proteomes" id="UP000826188"/>
    </source>
</evidence>
<name>A0ABS6WW26_9BACT</name>
<sequence length="219" mass="23439">MARTAYQKQADSRTRTALRLRSRADGKVRKYAAALVAALVSAADAKACLDRVNLLYGVDISPETLLVHDVRTAGLGTQLSNLLAASSPGEEVQLFNPTANGNSGLVLDNELVFGETVLALPSVPVDPVESAPTPGIRVTTLQALRINDSTWNIVVQASSPSGTYHLANDASPYAYNFENEHEMAFSLDGMTAGQAVQFTFTDSVNNQVTLQRTLTLLTM</sequence>
<reference evidence="1 2" key="1">
    <citation type="submission" date="2021-07" db="EMBL/GenBank/DDBJ databases">
        <title>Hymenobacter profundi sp. nov., isolated from deep-sea water.</title>
        <authorList>
            <person name="Kim M.K."/>
        </authorList>
    </citation>
    <scope>NUCLEOTIDE SEQUENCE [LARGE SCALE GENOMIC DNA]</scope>
    <source>
        <strain evidence="1 2">M2</strain>
    </source>
</reference>